<evidence type="ECO:0000256" key="1">
    <source>
        <dbReference type="SAM" id="MobiDB-lite"/>
    </source>
</evidence>
<dbReference type="CDD" id="cd00920">
    <property type="entry name" value="Cupredoxin"/>
    <property type="match status" value="1"/>
</dbReference>
<evidence type="ECO:0000256" key="3">
    <source>
        <dbReference type="SAM" id="SignalP"/>
    </source>
</evidence>
<evidence type="ECO:0000313" key="4">
    <source>
        <dbReference type="EMBL" id="KAK0715237.1"/>
    </source>
</evidence>
<accession>A0AA40DVQ6</accession>
<evidence type="ECO:0008006" key="6">
    <source>
        <dbReference type="Google" id="ProtNLM"/>
    </source>
</evidence>
<organism evidence="4 5">
    <name type="scientific">Lasiosphaeris hirsuta</name>
    <dbReference type="NCBI Taxonomy" id="260670"/>
    <lineage>
        <taxon>Eukaryota</taxon>
        <taxon>Fungi</taxon>
        <taxon>Dikarya</taxon>
        <taxon>Ascomycota</taxon>
        <taxon>Pezizomycotina</taxon>
        <taxon>Sordariomycetes</taxon>
        <taxon>Sordariomycetidae</taxon>
        <taxon>Sordariales</taxon>
        <taxon>Lasiosphaeriaceae</taxon>
        <taxon>Lasiosphaeris</taxon>
    </lineage>
</organism>
<sequence>MSPLSSLILIAGLALQAGAVTIPVSVGKVGLVFDPNTIRAAQGDIIEFRFWARNHSVVSGNWNQACTPATSAGFFSGFNFPTEAGAPNANVFRVTINDTNPIVFYCSQNTGSHCKNGMVGVVNPAGGNTLESYVNAAKSASTAVSPQVGVFGGVIVQGAISPTTTGGSSTGTGTATGTATPTQTGNAAGTIAAPLVGLCAAGLAALVLM</sequence>
<feature type="transmembrane region" description="Helical" evidence="2">
    <location>
        <begin position="187"/>
        <end position="208"/>
    </location>
</feature>
<evidence type="ECO:0000256" key="2">
    <source>
        <dbReference type="SAM" id="Phobius"/>
    </source>
</evidence>
<keyword evidence="3" id="KW-0732">Signal</keyword>
<protein>
    <recommendedName>
        <fullName evidence="6">Extracellular serine-rich protein</fullName>
    </recommendedName>
</protein>
<dbReference type="Proteomes" id="UP001172102">
    <property type="component" value="Unassembled WGS sequence"/>
</dbReference>
<keyword evidence="2" id="KW-0472">Membrane</keyword>
<proteinExistence type="predicted"/>
<feature type="region of interest" description="Disordered" evidence="1">
    <location>
        <begin position="162"/>
        <end position="181"/>
    </location>
</feature>
<dbReference type="SUPFAM" id="SSF49503">
    <property type="entry name" value="Cupredoxins"/>
    <property type="match status" value="1"/>
</dbReference>
<dbReference type="InterPro" id="IPR052953">
    <property type="entry name" value="Ser-rich/MCO-related"/>
</dbReference>
<dbReference type="AlphaFoldDB" id="A0AA40DVQ6"/>
<keyword evidence="2" id="KW-0812">Transmembrane</keyword>
<keyword evidence="5" id="KW-1185">Reference proteome</keyword>
<dbReference type="EMBL" id="JAUKUA010000004">
    <property type="protein sequence ID" value="KAK0715237.1"/>
    <property type="molecule type" value="Genomic_DNA"/>
</dbReference>
<feature type="signal peptide" evidence="3">
    <location>
        <begin position="1"/>
        <end position="19"/>
    </location>
</feature>
<reference evidence="4" key="1">
    <citation type="submission" date="2023-06" db="EMBL/GenBank/DDBJ databases">
        <title>Genome-scale phylogeny and comparative genomics of the fungal order Sordariales.</title>
        <authorList>
            <consortium name="Lawrence Berkeley National Laboratory"/>
            <person name="Hensen N."/>
            <person name="Bonometti L."/>
            <person name="Westerberg I."/>
            <person name="Brannstrom I.O."/>
            <person name="Guillou S."/>
            <person name="Cros-Aarteil S."/>
            <person name="Calhoun S."/>
            <person name="Haridas S."/>
            <person name="Kuo A."/>
            <person name="Mondo S."/>
            <person name="Pangilinan J."/>
            <person name="Riley R."/>
            <person name="Labutti K."/>
            <person name="Andreopoulos B."/>
            <person name="Lipzen A."/>
            <person name="Chen C."/>
            <person name="Yanf M."/>
            <person name="Daum C."/>
            <person name="Ng V."/>
            <person name="Clum A."/>
            <person name="Steindorff A."/>
            <person name="Ohm R."/>
            <person name="Martin F."/>
            <person name="Silar P."/>
            <person name="Natvig D."/>
            <person name="Lalanne C."/>
            <person name="Gautier V."/>
            <person name="Ament-Velasquez S.L."/>
            <person name="Kruys A."/>
            <person name="Hutchinson M.I."/>
            <person name="Powell A.J."/>
            <person name="Barry K."/>
            <person name="Miller A.N."/>
            <person name="Grigoriev I.V."/>
            <person name="Debuchy R."/>
            <person name="Gladieux P."/>
            <person name="Thoren M.H."/>
            <person name="Johannesson H."/>
        </authorList>
    </citation>
    <scope>NUCLEOTIDE SEQUENCE</scope>
    <source>
        <strain evidence="4">SMH4607-1</strain>
    </source>
</reference>
<gene>
    <name evidence="4" type="ORF">B0H67DRAFT_489476</name>
</gene>
<comment type="caution">
    <text evidence="4">The sequence shown here is derived from an EMBL/GenBank/DDBJ whole genome shotgun (WGS) entry which is preliminary data.</text>
</comment>
<dbReference type="Gene3D" id="2.60.40.420">
    <property type="entry name" value="Cupredoxins - blue copper proteins"/>
    <property type="match status" value="1"/>
</dbReference>
<dbReference type="PANTHER" id="PTHR34883:SF15">
    <property type="entry name" value="EXTRACELLULAR SERINE-RICH PROTEIN"/>
    <property type="match status" value="1"/>
</dbReference>
<dbReference type="PANTHER" id="PTHR34883">
    <property type="entry name" value="SERINE-RICH PROTEIN, PUTATIVE-RELATED-RELATED"/>
    <property type="match status" value="1"/>
</dbReference>
<dbReference type="InterPro" id="IPR008972">
    <property type="entry name" value="Cupredoxin"/>
</dbReference>
<feature type="chain" id="PRO_5041268867" description="Extracellular serine-rich protein" evidence="3">
    <location>
        <begin position="20"/>
        <end position="209"/>
    </location>
</feature>
<evidence type="ECO:0000313" key="5">
    <source>
        <dbReference type="Proteomes" id="UP001172102"/>
    </source>
</evidence>
<keyword evidence="2" id="KW-1133">Transmembrane helix</keyword>
<name>A0AA40DVQ6_9PEZI</name>